<dbReference type="GO" id="GO:0003917">
    <property type="term" value="F:DNA topoisomerase type I (single strand cut, ATP-independent) activity"/>
    <property type="evidence" value="ECO:0007669"/>
    <property type="project" value="UniProtKB-EC"/>
</dbReference>
<dbReference type="PANTHER" id="PTHR11390">
    <property type="entry name" value="PROKARYOTIC DNA TOPOISOMERASE"/>
    <property type="match status" value="1"/>
</dbReference>
<comment type="caution">
    <text evidence="8">The sequence shown here is derived from an EMBL/GenBank/DDBJ whole genome shotgun (WGS) entry which is preliminary data.</text>
</comment>
<organism evidence="8 9">
    <name type="scientific">Escallonia herrerae</name>
    <dbReference type="NCBI Taxonomy" id="1293975"/>
    <lineage>
        <taxon>Eukaryota</taxon>
        <taxon>Viridiplantae</taxon>
        <taxon>Streptophyta</taxon>
        <taxon>Embryophyta</taxon>
        <taxon>Tracheophyta</taxon>
        <taxon>Spermatophyta</taxon>
        <taxon>Magnoliopsida</taxon>
        <taxon>eudicotyledons</taxon>
        <taxon>Gunneridae</taxon>
        <taxon>Pentapetalae</taxon>
        <taxon>asterids</taxon>
        <taxon>campanulids</taxon>
        <taxon>Escalloniales</taxon>
        <taxon>Escalloniaceae</taxon>
        <taxon>Escallonia</taxon>
    </lineage>
</organism>
<comment type="function">
    <text evidence="5">Introduces a single-strand break via transesterification at a target site in duplex DNA. Releases the supercoiling and torsional tension of DNA introduced during the DNA replication and transcription by transiently cleaving and rejoining one strand of the DNA duplex. The scissile phosphodiester is attacked by the catalytic tyrosine of the enzyme, resulting in the formation of a DNA-(5'-phosphotyrosyl)-enzyme intermediate and the expulsion of a 3'-OH DNA strand.</text>
</comment>
<dbReference type="Pfam" id="PF01751">
    <property type="entry name" value="Toprim"/>
    <property type="match status" value="1"/>
</dbReference>
<evidence type="ECO:0000259" key="7">
    <source>
        <dbReference type="PROSITE" id="PS52039"/>
    </source>
</evidence>
<comment type="similarity">
    <text evidence="1 5">Belongs to the type IA topoisomerase family.</text>
</comment>
<evidence type="ECO:0000256" key="3">
    <source>
        <dbReference type="ARBA" id="ARBA00023125"/>
    </source>
</evidence>
<dbReference type="GO" id="GO:0005634">
    <property type="term" value="C:nucleus"/>
    <property type="evidence" value="ECO:0007669"/>
    <property type="project" value="TreeGrafter"/>
</dbReference>
<feature type="domain" description="Topo IA-type catalytic" evidence="7">
    <location>
        <begin position="170"/>
        <end position="339"/>
    </location>
</feature>
<evidence type="ECO:0000256" key="2">
    <source>
        <dbReference type="ARBA" id="ARBA00023029"/>
    </source>
</evidence>
<dbReference type="GO" id="GO:0003677">
    <property type="term" value="F:DNA binding"/>
    <property type="evidence" value="ECO:0007669"/>
    <property type="project" value="UniProtKB-KW"/>
</dbReference>
<dbReference type="Gene3D" id="1.10.460.10">
    <property type="entry name" value="Topoisomerase I, domain 2"/>
    <property type="match status" value="1"/>
</dbReference>
<evidence type="ECO:0000256" key="5">
    <source>
        <dbReference type="RuleBase" id="RU362092"/>
    </source>
</evidence>
<proteinExistence type="inferred from homology"/>
<dbReference type="InterPro" id="IPR000380">
    <property type="entry name" value="Topo_IA"/>
</dbReference>
<dbReference type="CDD" id="cd03362">
    <property type="entry name" value="TOPRIM_TopoIA_TopoIII"/>
    <property type="match status" value="1"/>
</dbReference>
<dbReference type="Gene3D" id="2.70.20.10">
    <property type="entry name" value="Topoisomerase I, domain 3"/>
    <property type="match status" value="1"/>
</dbReference>
<dbReference type="Pfam" id="PF01131">
    <property type="entry name" value="Topoisom_bac"/>
    <property type="match status" value="1"/>
</dbReference>
<dbReference type="InterPro" id="IPR006171">
    <property type="entry name" value="TOPRIM_dom"/>
</dbReference>
<gene>
    <name evidence="8" type="ORF">RJ639_030253</name>
</gene>
<dbReference type="InterPro" id="IPR013826">
    <property type="entry name" value="Topo_IA_cen_sub3"/>
</dbReference>
<protein>
    <recommendedName>
        <fullName evidence="5">DNA topoisomerase</fullName>
        <ecNumber evidence="5">5.6.2.1</ecNumber>
    </recommendedName>
</protein>
<evidence type="ECO:0000256" key="4">
    <source>
        <dbReference type="ARBA" id="ARBA00023235"/>
    </source>
</evidence>
<dbReference type="SMART" id="SM00436">
    <property type="entry name" value="TOP1Bc"/>
    <property type="match status" value="1"/>
</dbReference>
<dbReference type="GO" id="GO:0031422">
    <property type="term" value="C:RecQ family helicase-topoisomerase III complex"/>
    <property type="evidence" value="ECO:0007669"/>
    <property type="project" value="TreeGrafter"/>
</dbReference>
<dbReference type="SMART" id="SM00493">
    <property type="entry name" value="TOPRIM"/>
    <property type="match status" value="1"/>
</dbReference>
<comment type="catalytic activity">
    <reaction evidence="5">
        <text>ATP-independent breakage of single-stranded DNA, followed by passage and rejoining.</text>
        <dbReference type="EC" id="5.6.2.1"/>
    </reaction>
</comment>
<accession>A0AA88WXT0</accession>
<keyword evidence="4 5" id="KW-0413">Isomerase</keyword>
<dbReference type="PROSITE" id="PS52039">
    <property type="entry name" value="TOPO_IA_2"/>
    <property type="match status" value="1"/>
</dbReference>
<dbReference type="SUPFAM" id="SSF56712">
    <property type="entry name" value="Prokaryotic type I DNA topoisomerase"/>
    <property type="match status" value="1"/>
</dbReference>
<dbReference type="EC" id="5.6.2.1" evidence="5"/>
<sequence length="339" mass="39338">MGGGGIRVLNVAEKPSVAKAVSGILSRNQGLRVRDGRSRYNKIFEFDYTIHGQPCHMLFTSVTGHLMELDFEDRYRKWHSCDPVLLYEAPVRKFVPQDKLDIRRTLEDEARKCQWLVLWLDCDREGENIAFEVVEVCMEANRQLNVWRARFSALIDREIHESVQHLVRPSQLFADAVDVRQEIDLRIGASFTRFQTMLLKDAFVLDFATDDRSIVLSYGPCQFPTLGFVVERYWEIQSHEAEEFWAINCTHNSNEGTATFNWMRGHLFDYTCAVILYELCVQEPTATVTKVTQQEKLKYPPHPLNTIELEKRASRYYRMSSEHTMKVSYMATEGSLDSS</sequence>
<dbReference type="InterPro" id="IPR023405">
    <property type="entry name" value="Topo_IA_core_domain"/>
</dbReference>
<dbReference type="Gene3D" id="1.10.290.10">
    <property type="entry name" value="Topoisomerase I, domain 4"/>
    <property type="match status" value="1"/>
</dbReference>
<dbReference type="PROSITE" id="PS50880">
    <property type="entry name" value="TOPRIM"/>
    <property type="match status" value="1"/>
</dbReference>
<evidence type="ECO:0000313" key="9">
    <source>
        <dbReference type="Proteomes" id="UP001188597"/>
    </source>
</evidence>
<evidence type="ECO:0000256" key="1">
    <source>
        <dbReference type="ARBA" id="ARBA00009446"/>
    </source>
</evidence>
<reference evidence="8" key="1">
    <citation type="submission" date="2022-12" db="EMBL/GenBank/DDBJ databases">
        <title>Draft genome assemblies for two species of Escallonia (Escalloniales).</title>
        <authorList>
            <person name="Chanderbali A."/>
            <person name="Dervinis C."/>
            <person name="Anghel I."/>
            <person name="Soltis D."/>
            <person name="Soltis P."/>
            <person name="Zapata F."/>
        </authorList>
    </citation>
    <scope>NUCLEOTIDE SEQUENCE</scope>
    <source>
        <strain evidence="8">UCBG64.0493</strain>
        <tissue evidence="8">Leaf</tissue>
    </source>
</reference>
<dbReference type="InterPro" id="IPR013825">
    <property type="entry name" value="Topo_IA_cen_sub2"/>
</dbReference>
<dbReference type="InterPro" id="IPR003601">
    <property type="entry name" value="Topo_IA_2"/>
</dbReference>
<dbReference type="InterPro" id="IPR034144">
    <property type="entry name" value="TOPRIM_TopoIII"/>
</dbReference>
<evidence type="ECO:0000259" key="6">
    <source>
        <dbReference type="PROSITE" id="PS50880"/>
    </source>
</evidence>
<feature type="domain" description="Toprim" evidence="6">
    <location>
        <begin position="7"/>
        <end position="152"/>
    </location>
</feature>
<dbReference type="AlphaFoldDB" id="A0AA88WXT0"/>
<dbReference type="FunFam" id="3.40.50.140:FF:000003">
    <property type="entry name" value="DNA topoisomerase"/>
    <property type="match status" value="1"/>
</dbReference>
<dbReference type="GO" id="GO:0006281">
    <property type="term" value="P:DNA repair"/>
    <property type="evidence" value="ECO:0007669"/>
    <property type="project" value="TreeGrafter"/>
</dbReference>
<keyword evidence="2 5" id="KW-0799">Topoisomerase</keyword>
<dbReference type="InterPro" id="IPR013497">
    <property type="entry name" value="Topo_IA_cen"/>
</dbReference>
<dbReference type="EMBL" id="JAVXUP010000155">
    <property type="protein sequence ID" value="KAK3036183.1"/>
    <property type="molecule type" value="Genomic_DNA"/>
</dbReference>
<dbReference type="InterPro" id="IPR013824">
    <property type="entry name" value="Topo_IA_cen_sub1"/>
</dbReference>
<dbReference type="GO" id="GO:0006265">
    <property type="term" value="P:DNA topological change"/>
    <property type="evidence" value="ECO:0007669"/>
    <property type="project" value="InterPro"/>
</dbReference>
<dbReference type="Gene3D" id="3.40.50.140">
    <property type="match status" value="1"/>
</dbReference>
<evidence type="ECO:0000313" key="8">
    <source>
        <dbReference type="EMBL" id="KAK3036183.1"/>
    </source>
</evidence>
<name>A0AA88WXT0_9ASTE</name>
<dbReference type="PANTHER" id="PTHR11390:SF21">
    <property type="entry name" value="DNA TOPOISOMERASE 3-ALPHA"/>
    <property type="match status" value="1"/>
</dbReference>
<dbReference type="GO" id="GO:0006310">
    <property type="term" value="P:DNA recombination"/>
    <property type="evidence" value="ECO:0007669"/>
    <property type="project" value="TreeGrafter"/>
</dbReference>
<keyword evidence="9" id="KW-1185">Reference proteome</keyword>
<keyword evidence="3 5" id="KW-0238">DNA-binding</keyword>
<dbReference type="Proteomes" id="UP001188597">
    <property type="component" value="Unassembled WGS sequence"/>
</dbReference>